<dbReference type="RefSeq" id="WP_037259766.1">
    <property type="nucleotide sequence ID" value="NZ_JALZ01000004.1"/>
</dbReference>
<evidence type="ECO:0000256" key="4">
    <source>
        <dbReference type="ARBA" id="ARBA00023136"/>
    </source>
</evidence>
<comment type="subcellular location">
    <subcellularLocation>
        <location evidence="1">Endomembrane system</location>
        <topology evidence="1">Multi-pass membrane protein</topology>
    </subcellularLocation>
</comment>
<evidence type="ECO:0000313" key="7">
    <source>
        <dbReference type="Proteomes" id="UP000022447"/>
    </source>
</evidence>
<feature type="transmembrane region" description="Helical" evidence="5">
    <location>
        <begin position="165"/>
        <end position="186"/>
    </location>
</feature>
<dbReference type="OrthoDB" id="5506246at2"/>
<dbReference type="GO" id="GO:0030026">
    <property type="term" value="P:intracellular manganese ion homeostasis"/>
    <property type="evidence" value="ECO:0007669"/>
    <property type="project" value="InterPro"/>
</dbReference>
<dbReference type="eggNOG" id="COG1814">
    <property type="taxonomic scope" value="Bacteria"/>
</dbReference>
<dbReference type="STRING" id="1449350.OCH239_14195"/>
<feature type="transmembrane region" description="Helical" evidence="5">
    <location>
        <begin position="221"/>
        <end position="247"/>
    </location>
</feature>
<evidence type="ECO:0000256" key="1">
    <source>
        <dbReference type="ARBA" id="ARBA00004127"/>
    </source>
</evidence>
<name>X7EHL6_9RHOB</name>
<evidence type="ECO:0000313" key="6">
    <source>
        <dbReference type="EMBL" id="ETX15594.1"/>
    </source>
</evidence>
<keyword evidence="7" id="KW-1185">Reference proteome</keyword>
<keyword evidence="3 5" id="KW-1133">Transmembrane helix</keyword>
<dbReference type="PATRIC" id="fig|1449350.3.peg.1167"/>
<dbReference type="InterPro" id="IPR008217">
    <property type="entry name" value="Ccc1_fam"/>
</dbReference>
<comment type="caution">
    <text evidence="6">The sequence shown here is derived from an EMBL/GenBank/DDBJ whole genome shotgun (WGS) entry which is preliminary data.</text>
</comment>
<dbReference type="Pfam" id="PF01988">
    <property type="entry name" value="VIT1"/>
    <property type="match status" value="1"/>
</dbReference>
<evidence type="ECO:0000256" key="3">
    <source>
        <dbReference type="ARBA" id="ARBA00022989"/>
    </source>
</evidence>
<dbReference type="Proteomes" id="UP000022447">
    <property type="component" value="Unassembled WGS sequence"/>
</dbReference>
<keyword evidence="4 5" id="KW-0472">Membrane</keyword>
<gene>
    <name evidence="6" type="ORF">OCH239_14195</name>
</gene>
<dbReference type="GO" id="GO:0005384">
    <property type="term" value="F:manganese ion transmembrane transporter activity"/>
    <property type="evidence" value="ECO:0007669"/>
    <property type="project" value="InterPro"/>
</dbReference>
<keyword evidence="2 5" id="KW-0812">Transmembrane</keyword>
<evidence type="ECO:0000256" key="2">
    <source>
        <dbReference type="ARBA" id="ARBA00022692"/>
    </source>
</evidence>
<accession>X7EHL6</accession>
<reference evidence="6 7" key="1">
    <citation type="submission" date="2014-01" db="EMBL/GenBank/DDBJ databases">
        <title>Roseivivax halodurans JCM 10272 Genome Sequencing.</title>
        <authorList>
            <person name="Lai Q."/>
            <person name="Li G."/>
            <person name="Shao Z."/>
        </authorList>
    </citation>
    <scope>NUCLEOTIDE SEQUENCE [LARGE SCALE GENOMIC DNA]</scope>
    <source>
        <strain evidence="6 7">JCM 10272</strain>
    </source>
</reference>
<organism evidence="6 7">
    <name type="scientific">Roseivivax halodurans JCM 10272</name>
    <dbReference type="NCBI Taxonomy" id="1449350"/>
    <lineage>
        <taxon>Bacteria</taxon>
        <taxon>Pseudomonadati</taxon>
        <taxon>Pseudomonadota</taxon>
        <taxon>Alphaproteobacteria</taxon>
        <taxon>Rhodobacterales</taxon>
        <taxon>Roseobacteraceae</taxon>
        <taxon>Roseivivax</taxon>
    </lineage>
</organism>
<evidence type="ECO:0000256" key="5">
    <source>
        <dbReference type="SAM" id="Phobius"/>
    </source>
</evidence>
<dbReference type="GO" id="GO:0012505">
    <property type="term" value="C:endomembrane system"/>
    <property type="evidence" value="ECO:0007669"/>
    <property type="project" value="UniProtKB-SubCell"/>
</dbReference>
<dbReference type="AlphaFoldDB" id="X7EHL6"/>
<dbReference type="EMBL" id="JALZ01000004">
    <property type="protein sequence ID" value="ETX15594.1"/>
    <property type="molecule type" value="Genomic_DNA"/>
</dbReference>
<protein>
    <submittedName>
        <fullName evidence="6">Membrane protein</fullName>
    </submittedName>
</protein>
<sequence>MTPPATHANTPEHGHAPAEVATRLAEARRPGHLGDAVYGAIDGSVTTFAIVAGVQGAELPTSVVLILGLANLLADGVSMALGNYAANRAEAEEVSRLRDVEGRHIDTVPEGEREELRQILAAKGLAGSVLEDAVSQIGARREAWIDLMLTDEYGKSLSPPRARSAALVTFAAFVAAGSVPLLPFVIGVAQPFLVSVAATALAFALIGALKSRWTLRSWWGSGLETLGIGSAAASVAYAVGAFLGGIAG</sequence>
<feature type="transmembrane region" description="Helical" evidence="5">
    <location>
        <begin position="192"/>
        <end position="209"/>
    </location>
</feature>
<proteinExistence type="predicted"/>
<dbReference type="PANTHER" id="PTHR31851">
    <property type="entry name" value="FE(2+)/MN(2+) TRANSPORTER PCL1"/>
    <property type="match status" value="1"/>
</dbReference>